<comment type="subcellular location">
    <subcellularLocation>
        <location evidence="1">Membrane</location>
        <topology evidence="1">Multi-pass membrane protein</topology>
    </subcellularLocation>
</comment>
<evidence type="ECO:0000256" key="9">
    <source>
        <dbReference type="SAM" id="Phobius"/>
    </source>
</evidence>
<keyword evidence="7" id="KW-0325">Glycoprotein</keyword>
<evidence type="ECO:0000313" key="10">
    <source>
        <dbReference type="EMBL" id="CAK8683549.1"/>
    </source>
</evidence>
<keyword evidence="3 9" id="KW-0812">Transmembrane</keyword>
<evidence type="ECO:0000256" key="2">
    <source>
        <dbReference type="ARBA" id="ARBA00022448"/>
    </source>
</evidence>
<feature type="transmembrane region" description="Helical" evidence="9">
    <location>
        <begin position="63"/>
        <end position="84"/>
    </location>
</feature>
<keyword evidence="4 9" id="KW-1133">Transmembrane helix</keyword>
<accession>A0ABP0FYP5</accession>
<protein>
    <submittedName>
        <fullName evidence="10">Uncharacterized protein</fullName>
    </submittedName>
</protein>
<dbReference type="PANTHER" id="PTHR10258:SF8">
    <property type="entry name" value="CALCIUM-ACTIVATED POTASSIUM CHANNEL BK ALPHA SUBUNIT DOMAIN-CONTAINING PROTEIN"/>
    <property type="match status" value="1"/>
</dbReference>
<name>A0ABP0FYP5_CLALP</name>
<evidence type="ECO:0000256" key="3">
    <source>
        <dbReference type="ARBA" id="ARBA00022692"/>
    </source>
</evidence>
<keyword evidence="5" id="KW-0406">Ion transport</keyword>
<gene>
    <name evidence="10" type="ORF">CVLEPA_LOCUS14615</name>
</gene>
<feature type="transmembrane region" description="Helical" evidence="9">
    <location>
        <begin position="273"/>
        <end position="295"/>
    </location>
</feature>
<keyword evidence="6 9" id="KW-0472">Membrane</keyword>
<reference evidence="10 11" key="1">
    <citation type="submission" date="2024-02" db="EMBL/GenBank/DDBJ databases">
        <authorList>
            <person name="Daric V."/>
            <person name="Darras S."/>
        </authorList>
    </citation>
    <scope>NUCLEOTIDE SEQUENCE [LARGE SCALE GENOMIC DNA]</scope>
</reference>
<dbReference type="PANTHER" id="PTHR10258">
    <property type="entry name" value="CALCIUM-ACTIVATED POTASSIUM CHANNEL SUBUNIT BETA"/>
    <property type="match status" value="1"/>
</dbReference>
<proteinExistence type="predicted"/>
<keyword evidence="11" id="KW-1185">Reference proteome</keyword>
<sequence length="314" mass="35585">MWQKSTSQFDTKIWNFKTKRRNSLAQSILNEGRNEGNAGNIHYPSWWQGIRVRAMVWPEFTQVFLAFATLLFIGSMEGFIYTAMTVIPAMEGSYFTEANCTVVNTVLNSKTSCRVGAVSNHGVTHQFPCLQIYVIPRVTSQTDDNGIVQQNLTTVSVHSMTLASSNRFLPTQSQIFSPDQVAVMPDTDSNNRETESNPLLLYQSELNFITRDSLYRRCSYLPSVCPNNVSAITADICFHAYRWGSANSNYKCYYDNRDGGRVILNKSVSTLNMLLSILFPTLGLLISIVCCSVFWKRNAKRVNRLFIYNSWTSS</sequence>
<evidence type="ECO:0000256" key="8">
    <source>
        <dbReference type="ARBA" id="ARBA00023303"/>
    </source>
</evidence>
<evidence type="ECO:0000256" key="1">
    <source>
        <dbReference type="ARBA" id="ARBA00004141"/>
    </source>
</evidence>
<dbReference type="Proteomes" id="UP001642483">
    <property type="component" value="Unassembled WGS sequence"/>
</dbReference>
<organism evidence="10 11">
    <name type="scientific">Clavelina lepadiformis</name>
    <name type="common">Light-bulb sea squirt</name>
    <name type="synonym">Ascidia lepadiformis</name>
    <dbReference type="NCBI Taxonomy" id="159417"/>
    <lineage>
        <taxon>Eukaryota</taxon>
        <taxon>Metazoa</taxon>
        <taxon>Chordata</taxon>
        <taxon>Tunicata</taxon>
        <taxon>Ascidiacea</taxon>
        <taxon>Aplousobranchia</taxon>
        <taxon>Clavelinidae</taxon>
        <taxon>Clavelina</taxon>
    </lineage>
</organism>
<keyword evidence="8" id="KW-0407">Ion channel</keyword>
<evidence type="ECO:0000256" key="4">
    <source>
        <dbReference type="ARBA" id="ARBA00022989"/>
    </source>
</evidence>
<evidence type="ECO:0000256" key="7">
    <source>
        <dbReference type="ARBA" id="ARBA00023180"/>
    </source>
</evidence>
<keyword evidence="2" id="KW-0813">Transport</keyword>
<dbReference type="EMBL" id="CAWYQH010000097">
    <property type="protein sequence ID" value="CAK8683549.1"/>
    <property type="molecule type" value="Genomic_DNA"/>
</dbReference>
<evidence type="ECO:0000256" key="5">
    <source>
        <dbReference type="ARBA" id="ARBA00023065"/>
    </source>
</evidence>
<dbReference type="InterPro" id="IPR003930">
    <property type="entry name" value="K_chnl_Ca-activ_BK_bsu"/>
</dbReference>
<evidence type="ECO:0000313" key="11">
    <source>
        <dbReference type="Proteomes" id="UP001642483"/>
    </source>
</evidence>
<comment type="caution">
    <text evidence="10">The sequence shown here is derived from an EMBL/GenBank/DDBJ whole genome shotgun (WGS) entry which is preliminary data.</text>
</comment>
<evidence type="ECO:0000256" key="6">
    <source>
        <dbReference type="ARBA" id="ARBA00023136"/>
    </source>
</evidence>